<accession>A0A6G7Y5R9</accession>
<protein>
    <submittedName>
        <fullName evidence="1">HAD hydrolase-like protein</fullName>
    </submittedName>
</protein>
<dbReference type="AlphaFoldDB" id="A0A6G7Y5R9"/>
<reference evidence="1 2" key="1">
    <citation type="submission" date="2020-03" db="EMBL/GenBank/DDBJ databases">
        <title>Propioniciclava sp. nov., isolated from Hydrophilus acuminatus.</title>
        <authorList>
            <person name="Hyun D.-W."/>
            <person name="Bae J.-W."/>
        </authorList>
    </citation>
    <scope>NUCLEOTIDE SEQUENCE [LARGE SCALE GENOMIC DNA]</scope>
    <source>
        <strain evidence="1 2">HDW11</strain>
    </source>
</reference>
<name>A0A6G7Y5R9_9ACTN</name>
<keyword evidence="2" id="KW-1185">Reference proteome</keyword>
<evidence type="ECO:0000313" key="1">
    <source>
        <dbReference type="EMBL" id="QIK72155.1"/>
    </source>
</evidence>
<dbReference type="SFLD" id="SFLDG01129">
    <property type="entry name" value="C1.5:_HAD__Beta-PGM__Phosphata"/>
    <property type="match status" value="1"/>
</dbReference>
<dbReference type="Pfam" id="PF13419">
    <property type="entry name" value="HAD_2"/>
    <property type="match status" value="1"/>
</dbReference>
<dbReference type="InterPro" id="IPR023198">
    <property type="entry name" value="PGP-like_dom2"/>
</dbReference>
<dbReference type="SFLD" id="SFLDS00003">
    <property type="entry name" value="Haloacid_Dehalogenase"/>
    <property type="match status" value="1"/>
</dbReference>
<organism evidence="1 2">
    <name type="scientific">Propioniciclava coleopterorum</name>
    <dbReference type="NCBI Taxonomy" id="2714937"/>
    <lineage>
        <taxon>Bacteria</taxon>
        <taxon>Bacillati</taxon>
        <taxon>Actinomycetota</taxon>
        <taxon>Actinomycetes</taxon>
        <taxon>Propionibacteriales</taxon>
        <taxon>Propionibacteriaceae</taxon>
        <taxon>Propioniciclava</taxon>
    </lineage>
</organism>
<dbReference type="RefSeq" id="WP_166233235.1">
    <property type="nucleotide sequence ID" value="NZ_CP049865.1"/>
</dbReference>
<dbReference type="PANTHER" id="PTHR43434">
    <property type="entry name" value="PHOSPHOGLYCOLATE PHOSPHATASE"/>
    <property type="match status" value="1"/>
</dbReference>
<dbReference type="PANTHER" id="PTHR43434:SF20">
    <property type="entry name" value="5'-NUCLEOTIDASE"/>
    <property type="match status" value="1"/>
</dbReference>
<dbReference type="Proteomes" id="UP000501058">
    <property type="component" value="Chromosome"/>
</dbReference>
<evidence type="ECO:0000313" key="2">
    <source>
        <dbReference type="Proteomes" id="UP000501058"/>
    </source>
</evidence>
<dbReference type="EMBL" id="CP049865">
    <property type="protein sequence ID" value="QIK72155.1"/>
    <property type="molecule type" value="Genomic_DNA"/>
</dbReference>
<dbReference type="GO" id="GO:0004713">
    <property type="term" value="F:protein tyrosine kinase activity"/>
    <property type="evidence" value="ECO:0007669"/>
    <property type="project" value="TreeGrafter"/>
</dbReference>
<dbReference type="InterPro" id="IPR036412">
    <property type="entry name" value="HAD-like_sf"/>
</dbReference>
<dbReference type="Gene3D" id="1.10.150.240">
    <property type="entry name" value="Putative phosphatase, domain 2"/>
    <property type="match status" value="1"/>
</dbReference>
<dbReference type="InterPro" id="IPR023214">
    <property type="entry name" value="HAD_sf"/>
</dbReference>
<dbReference type="Gene3D" id="3.40.50.1000">
    <property type="entry name" value="HAD superfamily/HAD-like"/>
    <property type="match status" value="1"/>
</dbReference>
<dbReference type="GO" id="GO:0016787">
    <property type="term" value="F:hydrolase activity"/>
    <property type="evidence" value="ECO:0007669"/>
    <property type="project" value="UniProtKB-KW"/>
</dbReference>
<dbReference type="KEGG" id="prv:G7070_07575"/>
<dbReference type="SUPFAM" id="SSF56784">
    <property type="entry name" value="HAD-like"/>
    <property type="match status" value="1"/>
</dbReference>
<dbReference type="InterPro" id="IPR041492">
    <property type="entry name" value="HAD_2"/>
</dbReference>
<dbReference type="GO" id="GO:0005829">
    <property type="term" value="C:cytosol"/>
    <property type="evidence" value="ECO:0007669"/>
    <property type="project" value="TreeGrafter"/>
</dbReference>
<gene>
    <name evidence="1" type="ORF">G7070_07575</name>
</gene>
<sequence length="216" mass="22732">MRVALFDFDGTLVDSGPTVIGAAKEALTRLGFPVPDDQALKGFVGPPLLTGITQVLGVPVDRAVEFRDTYRGIYVETMTQAPLYPGIEDLLRHLTEDGWTLAVATSKREDLAARIAEAKGIAGYFAAIAGADITEENAGKGWVIGRALGLLKDQGVDAEGAIMVGDRLHDVKGATDQGLRSVFVTWGYGPLAEGRDAAAIAHNPTQLGGFLAELAA</sequence>
<proteinExistence type="predicted"/>
<keyword evidence="1" id="KW-0378">Hydrolase</keyword>
<dbReference type="InterPro" id="IPR050155">
    <property type="entry name" value="HAD-like_hydrolase_sf"/>
</dbReference>